<dbReference type="Proteomes" id="UP000271098">
    <property type="component" value="Unassembled WGS sequence"/>
</dbReference>
<organism evidence="3">
    <name type="scientific">Gongylonema pulchrum</name>
    <dbReference type="NCBI Taxonomy" id="637853"/>
    <lineage>
        <taxon>Eukaryota</taxon>
        <taxon>Metazoa</taxon>
        <taxon>Ecdysozoa</taxon>
        <taxon>Nematoda</taxon>
        <taxon>Chromadorea</taxon>
        <taxon>Rhabditida</taxon>
        <taxon>Spirurina</taxon>
        <taxon>Spiruromorpha</taxon>
        <taxon>Spiruroidea</taxon>
        <taxon>Gongylonematidae</taxon>
        <taxon>Gongylonema</taxon>
    </lineage>
</organism>
<name>A0A183DWN3_9BILA</name>
<protein>
    <submittedName>
        <fullName evidence="3">Class I SAM-dependent methyltransferase</fullName>
    </submittedName>
</protein>
<evidence type="ECO:0000313" key="2">
    <source>
        <dbReference type="Proteomes" id="UP000271098"/>
    </source>
</evidence>
<dbReference type="EMBL" id="UYRT01079939">
    <property type="protein sequence ID" value="VDN21698.1"/>
    <property type="molecule type" value="Genomic_DNA"/>
</dbReference>
<evidence type="ECO:0000313" key="1">
    <source>
        <dbReference type="EMBL" id="VDN21698.1"/>
    </source>
</evidence>
<keyword evidence="2" id="KW-1185">Reference proteome</keyword>
<dbReference type="WBParaSite" id="GPUH_0001313901-mRNA-1">
    <property type="protein sequence ID" value="GPUH_0001313901-mRNA-1"/>
    <property type="gene ID" value="GPUH_0001313901"/>
</dbReference>
<dbReference type="AlphaFoldDB" id="A0A183DWN3"/>
<reference evidence="1 2" key="2">
    <citation type="submission" date="2018-11" db="EMBL/GenBank/DDBJ databases">
        <authorList>
            <consortium name="Pathogen Informatics"/>
        </authorList>
    </citation>
    <scope>NUCLEOTIDE SEQUENCE [LARGE SCALE GENOMIC DNA]</scope>
</reference>
<dbReference type="OrthoDB" id="506498at2759"/>
<gene>
    <name evidence="1" type="ORF">GPUH_LOCUS13126</name>
</gene>
<sequence length="104" mass="12148">MFDYLIGILSRLYYFMFDRLILYPLLRLAAAKFNIRFMNLGYHCSAVETFFPFFELFTKDDDCKANIALYEKTLSLCPKYPSFEGLKLLEVGCGQCGGIDWILR</sequence>
<evidence type="ECO:0000313" key="3">
    <source>
        <dbReference type="WBParaSite" id="GPUH_0001313901-mRNA-1"/>
    </source>
</evidence>
<proteinExistence type="predicted"/>
<accession>A0A183DWN3</accession>
<reference evidence="3" key="1">
    <citation type="submission" date="2016-06" db="UniProtKB">
        <authorList>
            <consortium name="WormBaseParasite"/>
        </authorList>
    </citation>
    <scope>IDENTIFICATION</scope>
</reference>